<dbReference type="SUPFAM" id="SSF51120">
    <property type="entry name" value="beta-Roll"/>
    <property type="match status" value="2"/>
</dbReference>
<evidence type="ECO:0000313" key="2">
    <source>
        <dbReference type="EMBL" id="PTQ83235.1"/>
    </source>
</evidence>
<reference evidence="2 3" key="1">
    <citation type="submission" date="2018-04" db="EMBL/GenBank/DDBJ databases">
        <title>Active sludge and wastewater microbial communities from Klosterneuburg, Austria.</title>
        <authorList>
            <person name="Wagner M."/>
        </authorList>
    </citation>
    <scope>NUCLEOTIDE SEQUENCE [LARGE SCALE GENOMIC DNA]</scope>
    <source>
        <strain evidence="2 3">Nm4</strain>
    </source>
</reference>
<keyword evidence="1" id="KW-0732">Signal</keyword>
<dbReference type="AlphaFoldDB" id="A0A2T5IHE2"/>
<dbReference type="EMBL" id="QAOL01000024">
    <property type="protein sequence ID" value="PTQ83235.1"/>
    <property type="molecule type" value="Genomic_DNA"/>
</dbReference>
<dbReference type="PRINTS" id="PR00313">
    <property type="entry name" value="CABNDNGRPT"/>
</dbReference>
<dbReference type="SUPFAM" id="SSF69318">
    <property type="entry name" value="Integrin alpha N-terminal domain"/>
    <property type="match status" value="2"/>
</dbReference>
<dbReference type="InterPro" id="IPR028994">
    <property type="entry name" value="Integrin_alpha_N"/>
</dbReference>
<dbReference type="InterPro" id="IPR013517">
    <property type="entry name" value="FG-GAP"/>
</dbReference>
<proteinExistence type="predicted"/>
<comment type="caution">
    <text evidence="2">The sequence shown here is derived from an EMBL/GenBank/DDBJ whole genome shotgun (WGS) entry which is preliminary data.</text>
</comment>
<dbReference type="Pfam" id="PF13517">
    <property type="entry name" value="FG-GAP_3"/>
    <property type="match status" value="4"/>
</dbReference>
<dbReference type="PANTHER" id="PTHR44103">
    <property type="entry name" value="PROPROTEIN CONVERTASE P"/>
    <property type="match status" value="1"/>
</dbReference>
<protein>
    <submittedName>
        <fullName evidence="2">VCBS repeat protein</fullName>
    </submittedName>
</protein>
<dbReference type="PANTHER" id="PTHR44103:SF1">
    <property type="entry name" value="PROPROTEIN CONVERTASE P"/>
    <property type="match status" value="1"/>
</dbReference>
<dbReference type="GO" id="GO:0005509">
    <property type="term" value="F:calcium ion binding"/>
    <property type="evidence" value="ECO:0007669"/>
    <property type="project" value="InterPro"/>
</dbReference>
<dbReference type="Gene3D" id="2.150.10.10">
    <property type="entry name" value="Serralysin-like metalloprotease, C-terminal"/>
    <property type="match status" value="2"/>
</dbReference>
<dbReference type="RefSeq" id="WP_107787113.1">
    <property type="nucleotide sequence ID" value="NZ_QAOL01000024.1"/>
</dbReference>
<name>A0A2T5IHE2_9PROT</name>
<accession>A0A2T5IHE2</accession>
<dbReference type="InterPro" id="IPR001343">
    <property type="entry name" value="Hemolysn_Ca-bd"/>
</dbReference>
<evidence type="ECO:0000313" key="3">
    <source>
        <dbReference type="Proteomes" id="UP000244110"/>
    </source>
</evidence>
<sequence>MSDPIFTNISTNPFGLIDVGQNANPTFVDIDSDGDQDAFAGNSEGNTLFFRNIGTVSHAVFAAASTNPFGLTDVSLSASPNLVDIDSDGDLDAFIGNDAGNILFYKNIGTISSPSFTAASTNPFGLMNMGFNASPSLVDIDSDGDLDAFVGIRSSISNSNTLFFKNIGTASNPAFTYYGTNSFDIIFVFKPDQGGNPSSHRSFVDIDGDGDLDAFLIDGYGSIEFFRNAGTANNPAFAISKSDVFGFGNVGSLSRPTFVDIDGDGDLDSFVVNNQGSIDFFLNSAPGVNVSQSEGTTVIGEDGATDSYTVALRSAPASEVTVTLITNNSQISSSLSILTFTPLNWNIPQTVTISAVNDTAGEGKHTSAINYTVNSADPNYDNIAVDTTRISNTDNDLPAVDPMFTLATTNPFGLSNAGLSASPTFVDIDSDGDVDAFVGNQEGNTLFYRNTGTVSSPVFAAASINPFGLSDVGSNAKPTFADTDGDGDLDAFVGNVYGEILYSENIGTITNPVFDIPSINPFGLNSVYGGFASPALIDIDGDGDLDAFVGNSYGNALFFKNTGTANNPVFAAAKPNRFGLRDVGSNASPTFTDIDGDGDWDAFMGNSAGNTLFFRNTGTASNPVFATANINRFGLSDVGYSANPTFVDIDSDGDLDAFVGNNNGNMQFYVNNGLLLMSTVGNDILAGTLSNNDTVTYGLAIGPVTVSLSNTNPQNTLGAGLDTLTAIENIIGSAFNDVLTGNAKNNALTGRGGHDTLNGAGGADVMAGGFGNDVYTVNVSGDVVMENFNQGSDKINSSVTYTLPAHVENLTLTGAGAINGTGNDLANIIIGNAGNNQLDGGASNNTLTGGLGNDIFKFTTAGHVDVITDYNVTNDTIQLENAVFTALTVTGTLAAARFRIGANALDANDNIIYNSTTGALIYDANGNGAGAAVQIATIGVGLALTHADIMVI</sequence>
<dbReference type="Proteomes" id="UP000244110">
    <property type="component" value="Unassembled WGS sequence"/>
</dbReference>
<dbReference type="Pfam" id="PF00353">
    <property type="entry name" value="HemolysinCabind"/>
    <property type="match status" value="2"/>
</dbReference>
<evidence type="ECO:0000256" key="1">
    <source>
        <dbReference type="ARBA" id="ARBA00022729"/>
    </source>
</evidence>
<dbReference type="InterPro" id="IPR011049">
    <property type="entry name" value="Serralysin-like_metalloprot_C"/>
</dbReference>
<gene>
    <name evidence="2" type="ORF">C8R28_102437</name>
</gene>
<organism evidence="2 3">
    <name type="scientific">Nitrosomonas ureae</name>
    <dbReference type="NCBI Taxonomy" id="44577"/>
    <lineage>
        <taxon>Bacteria</taxon>
        <taxon>Pseudomonadati</taxon>
        <taxon>Pseudomonadota</taxon>
        <taxon>Betaproteobacteria</taxon>
        <taxon>Nitrosomonadales</taxon>
        <taxon>Nitrosomonadaceae</taxon>
        <taxon>Nitrosomonas</taxon>
    </lineage>
</organism>